<evidence type="ECO:0000256" key="1">
    <source>
        <dbReference type="PROSITE-ProRule" id="PRU00339"/>
    </source>
</evidence>
<dbReference type="EMBL" id="DMND01000066">
    <property type="protein sequence ID" value="HAN26912.1"/>
    <property type="molecule type" value="Genomic_DNA"/>
</dbReference>
<comment type="caution">
    <text evidence="4">The sequence shown here is derived from an EMBL/GenBank/DDBJ whole genome shotgun (WGS) entry which is preliminary data.</text>
</comment>
<organism evidence="4 5">
    <name type="scientific">Haliea salexigens</name>
    <dbReference type="NCBI Taxonomy" id="287487"/>
    <lineage>
        <taxon>Bacteria</taxon>
        <taxon>Pseudomonadati</taxon>
        <taxon>Pseudomonadota</taxon>
        <taxon>Gammaproteobacteria</taxon>
        <taxon>Cellvibrionales</taxon>
        <taxon>Halieaceae</taxon>
        <taxon>Haliea</taxon>
    </lineage>
</organism>
<dbReference type="PANTHER" id="PTHR12558:SF13">
    <property type="entry name" value="CELL DIVISION CYCLE PROTEIN 27 HOMOLOG"/>
    <property type="match status" value="1"/>
</dbReference>
<dbReference type="Gene3D" id="1.25.40.10">
    <property type="entry name" value="Tetratricopeptide repeat domain"/>
    <property type="match status" value="2"/>
</dbReference>
<name>A0A3C1KJP9_9GAMM</name>
<dbReference type="SUPFAM" id="SSF48452">
    <property type="entry name" value="TPR-like"/>
    <property type="match status" value="1"/>
</dbReference>
<keyword evidence="2" id="KW-0732">Signal</keyword>
<accession>A0A3C1KJP9</accession>
<dbReference type="AlphaFoldDB" id="A0A3C1KJP9"/>
<protein>
    <recommendedName>
        <fullName evidence="3">Transglutaminase-like domain-containing protein</fullName>
    </recommendedName>
</protein>
<dbReference type="Gene3D" id="3.10.620.30">
    <property type="match status" value="1"/>
</dbReference>
<evidence type="ECO:0000256" key="2">
    <source>
        <dbReference type="SAM" id="SignalP"/>
    </source>
</evidence>
<dbReference type="Proteomes" id="UP000259273">
    <property type="component" value="Unassembled WGS sequence"/>
</dbReference>
<proteinExistence type="predicted"/>
<dbReference type="PROSITE" id="PS50005">
    <property type="entry name" value="TPR"/>
    <property type="match status" value="1"/>
</dbReference>
<feature type="chain" id="PRO_5017710810" description="Transglutaminase-like domain-containing protein" evidence="2">
    <location>
        <begin position="27"/>
        <end position="402"/>
    </location>
</feature>
<dbReference type="Pfam" id="PF01841">
    <property type="entry name" value="Transglut_core"/>
    <property type="match status" value="1"/>
</dbReference>
<dbReference type="InterPro" id="IPR002931">
    <property type="entry name" value="Transglutaminase-like"/>
</dbReference>
<feature type="domain" description="Transglutaminase-like" evidence="3">
    <location>
        <begin position="78"/>
        <end position="170"/>
    </location>
</feature>
<reference evidence="4 5" key="1">
    <citation type="journal article" date="2018" name="Nat. Biotechnol.">
        <title>A standardized bacterial taxonomy based on genome phylogeny substantially revises the tree of life.</title>
        <authorList>
            <person name="Parks D.H."/>
            <person name="Chuvochina M."/>
            <person name="Waite D.W."/>
            <person name="Rinke C."/>
            <person name="Skarshewski A."/>
            <person name="Chaumeil P.A."/>
            <person name="Hugenholtz P."/>
        </authorList>
    </citation>
    <scope>NUCLEOTIDE SEQUENCE [LARGE SCALE GENOMIC DNA]</scope>
    <source>
        <strain evidence="4">UBA9158</strain>
    </source>
</reference>
<dbReference type="PROSITE" id="PS51257">
    <property type="entry name" value="PROKAR_LIPOPROTEIN"/>
    <property type="match status" value="1"/>
</dbReference>
<dbReference type="STRING" id="1121937.GCA_000423125_03221"/>
<dbReference type="SUPFAM" id="SSF54001">
    <property type="entry name" value="Cysteine proteinases"/>
    <property type="match status" value="1"/>
</dbReference>
<keyword evidence="1" id="KW-0802">TPR repeat</keyword>
<sequence length="402" mass="43908">MQASRLLRAGVWAVLAAALSACGSLGAPSLDLDSLPALVLDSGKQIPAADVATASGVEPLLLVTPQMHDFVARFAPRETSPRARLLGLHEAVRGAGALGVGYNPAADGSAEQVFASGDANCLSFAHLFVALAREAGLDARYQWLDVRPQWTRVGERLTMRVHVNVMVRMPHGEQFMVDIDPLQARDIAASRLLADREAEALHDNNLAMVALADGNLPVAWMHLVNALRQSPDLPLLWVNLGAIYRQTGQLEAVEWALLQALERDSGERSAMNNLALLYDQTGRSRERDAWLARIQRYRERNPYYLAWRGDMAGESGDWNEALLQYRKALDLQPGDSALLAATGIIHFKLQQYGAAERLLQQAIDAASLSSERREYAAQLERIRRGRDHGGVQASGAAGSTRI</sequence>
<dbReference type="SMART" id="SM00028">
    <property type="entry name" value="TPR"/>
    <property type="match status" value="3"/>
</dbReference>
<evidence type="ECO:0000313" key="4">
    <source>
        <dbReference type="EMBL" id="HAN26912.1"/>
    </source>
</evidence>
<gene>
    <name evidence="4" type="ORF">DCP75_04180</name>
</gene>
<dbReference type="InterPro" id="IPR038765">
    <property type="entry name" value="Papain-like_cys_pep_sf"/>
</dbReference>
<evidence type="ECO:0000259" key="3">
    <source>
        <dbReference type="Pfam" id="PF01841"/>
    </source>
</evidence>
<dbReference type="InterPro" id="IPR019734">
    <property type="entry name" value="TPR_rpt"/>
</dbReference>
<dbReference type="InterPro" id="IPR011990">
    <property type="entry name" value="TPR-like_helical_dom_sf"/>
</dbReference>
<feature type="repeat" description="TPR" evidence="1">
    <location>
        <begin position="302"/>
        <end position="335"/>
    </location>
</feature>
<dbReference type="PANTHER" id="PTHR12558">
    <property type="entry name" value="CELL DIVISION CYCLE 16,23,27"/>
    <property type="match status" value="1"/>
</dbReference>
<feature type="signal peptide" evidence="2">
    <location>
        <begin position="1"/>
        <end position="26"/>
    </location>
</feature>
<evidence type="ECO:0000313" key="5">
    <source>
        <dbReference type="Proteomes" id="UP000259273"/>
    </source>
</evidence>